<sequence>MLPHRKRKALNQGGAKPHGEIEVRVIEGAGDDSTPAYKLEAEAEVEQLPRPRPEPAMEPEQGIRIGMGPSVRRTTAESLEFERPREAQIHRLETDEESQAPVQARAMSEMEPAAPYVPETVVKQRNLAAWTVGMGIGTVALAVLAVLAMKKDAAPQEDVPSIFVTEDSFGESKTYFLENMPALTREAEALLKKYTEAKSPEEVLPLVRDAARVTDRLKDLWKPMALISTTQPVEALLSESEDRPALVLRGVTTDFLPFEMAFIRDDGRLKIDWEASNGIGDVQLSELRKSQAIVKSTKVRVVVQPGNFYTTEFPETDYRSYQLVDAAKEEFVWAFVRRSSSAAAVLEREFNESSVLMEKSAGFSATLRISGPLSQGVHFFEITEMLHKGWVSP</sequence>
<organism evidence="3 4">
    <name type="scientific">Luteolibacter flavescens</name>
    <dbReference type="NCBI Taxonomy" id="1859460"/>
    <lineage>
        <taxon>Bacteria</taxon>
        <taxon>Pseudomonadati</taxon>
        <taxon>Verrucomicrobiota</taxon>
        <taxon>Verrucomicrobiia</taxon>
        <taxon>Verrucomicrobiales</taxon>
        <taxon>Verrucomicrobiaceae</taxon>
        <taxon>Luteolibacter</taxon>
    </lineage>
</organism>
<evidence type="ECO:0000313" key="4">
    <source>
        <dbReference type="Proteomes" id="UP001207930"/>
    </source>
</evidence>
<dbReference type="Proteomes" id="UP001207930">
    <property type="component" value="Unassembled WGS sequence"/>
</dbReference>
<gene>
    <name evidence="3" type="ORF">OKA04_04895</name>
</gene>
<keyword evidence="4" id="KW-1185">Reference proteome</keyword>
<protein>
    <submittedName>
        <fullName evidence="3">Uncharacterized protein</fullName>
    </submittedName>
</protein>
<proteinExistence type="predicted"/>
<comment type="caution">
    <text evidence="3">The sequence shown here is derived from an EMBL/GenBank/DDBJ whole genome shotgun (WGS) entry which is preliminary data.</text>
</comment>
<feature type="region of interest" description="Disordered" evidence="1">
    <location>
        <begin position="1"/>
        <end position="20"/>
    </location>
</feature>
<keyword evidence="2" id="KW-0472">Membrane</keyword>
<reference evidence="3 4" key="1">
    <citation type="submission" date="2022-10" db="EMBL/GenBank/DDBJ databases">
        <title>Luteolibacter flavescens strain MCCC 1K03193, whole genome shotgun sequencing project.</title>
        <authorList>
            <person name="Zhao G."/>
            <person name="Shen L."/>
        </authorList>
    </citation>
    <scope>NUCLEOTIDE SEQUENCE [LARGE SCALE GENOMIC DNA]</scope>
    <source>
        <strain evidence="3 4">MCCC 1K03193</strain>
    </source>
</reference>
<evidence type="ECO:0000256" key="2">
    <source>
        <dbReference type="SAM" id="Phobius"/>
    </source>
</evidence>
<dbReference type="RefSeq" id="WP_264500015.1">
    <property type="nucleotide sequence ID" value="NZ_JAPDDS010000002.1"/>
</dbReference>
<dbReference type="EMBL" id="JAPDDS010000002">
    <property type="protein sequence ID" value="MCW1884055.1"/>
    <property type="molecule type" value="Genomic_DNA"/>
</dbReference>
<feature type="region of interest" description="Disordered" evidence="1">
    <location>
        <begin position="43"/>
        <end position="68"/>
    </location>
</feature>
<accession>A0ABT3FKG8</accession>
<feature type="transmembrane region" description="Helical" evidence="2">
    <location>
        <begin position="127"/>
        <end position="149"/>
    </location>
</feature>
<keyword evidence="2" id="KW-0812">Transmembrane</keyword>
<keyword evidence="2" id="KW-1133">Transmembrane helix</keyword>
<name>A0ABT3FKG8_9BACT</name>
<evidence type="ECO:0000313" key="3">
    <source>
        <dbReference type="EMBL" id="MCW1884055.1"/>
    </source>
</evidence>
<evidence type="ECO:0000256" key="1">
    <source>
        <dbReference type="SAM" id="MobiDB-lite"/>
    </source>
</evidence>